<name>A0A0C9RRC2_9HYME</name>
<reference evidence="1" key="1">
    <citation type="submission" date="2015-01" db="EMBL/GenBank/DDBJ databases">
        <title>Transcriptome Assembly of Fopius arisanus.</title>
        <authorList>
            <person name="Geib S."/>
        </authorList>
    </citation>
    <scope>NUCLEOTIDE SEQUENCE</scope>
</reference>
<protein>
    <submittedName>
        <fullName evidence="1">M1627_1334 protein</fullName>
    </submittedName>
</protein>
<dbReference type="EMBL" id="GBYB01009871">
    <property type="protein sequence ID" value="JAG79638.1"/>
    <property type="molecule type" value="Transcribed_RNA"/>
</dbReference>
<gene>
    <name evidence="1" type="primary">M1627_1334</name>
    <name evidence="1" type="ORF">g.13432</name>
</gene>
<proteinExistence type="predicted"/>
<dbReference type="AlphaFoldDB" id="A0A0C9RRC2"/>
<organism evidence="1">
    <name type="scientific">Fopius arisanus</name>
    <dbReference type="NCBI Taxonomy" id="64838"/>
    <lineage>
        <taxon>Eukaryota</taxon>
        <taxon>Metazoa</taxon>
        <taxon>Ecdysozoa</taxon>
        <taxon>Arthropoda</taxon>
        <taxon>Hexapoda</taxon>
        <taxon>Insecta</taxon>
        <taxon>Pterygota</taxon>
        <taxon>Neoptera</taxon>
        <taxon>Endopterygota</taxon>
        <taxon>Hymenoptera</taxon>
        <taxon>Apocrita</taxon>
        <taxon>Ichneumonoidea</taxon>
        <taxon>Braconidae</taxon>
        <taxon>Opiinae</taxon>
        <taxon>Fopius</taxon>
    </lineage>
</organism>
<evidence type="ECO:0000313" key="1">
    <source>
        <dbReference type="EMBL" id="JAG79638.1"/>
    </source>
</evidence>
<accession>A0A0C9RRC2</accession>
<sequence length="112" mass="12713">MITNYLERVEYCDIYFILLLMHTVVIFMKGLKESYALIEYPEVSCRRAKHSRAQVVSVLESHAPKLAQGRGSSSKRTPETPPCPLPFHIALVMSLLSPSGEFQFITITWPSL</sequence>